<dbReference type="EMBL" id="LT607413">
    <property type="protein sequence ID" value="SCF36303.1"/>
    <property type="molecule type" value="Genomic_DNA"/>
</dbReference>
<keyword evidence="2" id="KW-1185">Reference proteome</keyword>
<protein>
    <submittedName>
        <fullName evidence="1">Uncharacterized protein</fullName>
    </submittedName>
</protein>
<evidence type="ECO:0000313" key="1">
    <source>
        <dbReference type="EMBL" id="SCF36303.1"/>
    </source>
</evidence>
<dbReference type="AlphaFoldDB" id="A0A1C4ZTL3"/>
<accession>A0A1C4ZTL3</accession>
<evidence type="ECO:0000313" key="2">
    <source>
        <dbReference type="Proteomes" id="UP000198253"/>
    </source>
</evidence>
<sequence length="91" mass="10655">MAEIRLTERHRPTGFTRHYYGHPGGPRVEVPPPVSLRLVQYAGDEPRVYLFYCDATGEEMTDTLHDSLEDAMDQAKAEFRVRRDEWRHAPR</sequence>
<name>A0A1C4ZTL3_MICEC</name>
<dbReference type="Proteomes" id="UP000198253">
    <property type="component" value="Chromosome I"/>
</dbReference>
<organism evidence="1 2">
    <name type="scientific">Micromonospora echinospora</name>
    <name type="common">Micromonospora purpurea</name>
    <dbReference type="NCBI Taxonomy" id="1877"/>
    <lineage>
        <taxon>Bacteria</taxon>
        <taxon>Bacillati</taxon>
        <taxon>Actinomycetota</taxon>
        <taxon>Actinomycetes</taxon>
        <taxon>Micromonosporales</taxon>
        <taxon>Micromonosporaceae</taxon>
        <taxon>Micromonospora</taxon>
    </lineage>
</organism>
<dbReference type="InParanoid" id="A0A1C4ZTL3"/>
<proteinExistence type="predicted"/>
<reference evidence="2" key="1">
    <citation type="submission" date="2016-06" db="EMBL/GenBank/DDBJ databases">
        <authorList>
            <person name="Varghese N."/>
            <person name="Submissions Spin"/>
        </authorList>
    </citation>
    <scope>NUCLEOTIDE SEQUENCE [LARGE SCALE GENOMIC DNA]</scope>
    <source>
        <strain evidence="2">DSM 43816</strain>
    </source>
</reference>
<gene>
    <name evidence="1" type="ORF">GA0070618_5758</name>
</gene>